<reference evidence="2 3" key="2">
    <citation type="submission" date="2024-07" db="EMBL/GenBank/DDBJ databases">
        <authorList>
            <person name="Akdeniz Z."/>
        </authorList>
    </citation>
    <scope>NUCLEOTIDE SEQUENCE [LARGE SCALE GENOMIC DNA]</scope>
</reference>
<evidence type="ECO:0000313" key="3">
    <source>
        <dbReference type="Proteomes" id="UP001642409"/>
    </source>
</evidence>
<reference evidence="1" key="1">
    <citation type="submission" date="2023-06" db="EMBL/GenBank/DDBJ databases">
        <authorList>
            <person name="Kurt Z."/>
        </authorList>
    </citation>
    <scope>NUCLEOTIDE SEQUENCE</scope>
</reference>
<accession>A0AA86PFF7</accession>
<dbReference type="EMBL" id="CATOUU010000646">
    <property type="protein sequence ID" value="CAI9937462.1"/>
    <property type="molecule type" value="Genomic_DNA"/>
</dbReference>
<evidence type="ECO:0000313" key="2">
    <source>
        <dbReference type="EMBL" id="CAL6030913.1"/>
    </source>
</evidence>
<name>A0AA86PFF7_9EUKA</name>
<dbReference type="EMBL" id="CAXDID020000118">
    <property type="protein sequence ID" value="CAL6030913.1"/>
    <property type="molecule type" value="Genomic_DNA"/>
</dbReference>
<organism evidence="1">
    <name type="scientific">Hexamita inflata</name>
    <dbReference type="NCBI Taxonomy" id="28002"/>
    <lineage>
        <taxon>Eukaryota</taxon>
        <taxon>Metamonada</taxon>
        <taxon>Diplomonadida</taxon>
        <taxon>Hexamitidae</taxon>
        <taxon>Hexamitinae</taxon>
        <taxon>Hexamita</taxon>
    </lineage>
</organism>
<keyword evidence="3" id="KW-1185">Reference proteome</keyword>
<proteinExistence type="predicted"/>
<gene>
    <name evidence="1" type="ORF">HINF_LOCUS25107</name>
    <name evidence="2" type="ORF">HINF_LOCUS33754</name>
</gene>
<comment type="caution">
    <text evidence="1">The sequence shown here is derived from an EMBL/GenBank/DDBJ whole genome shotgun (WGS) entry which is preliminary data.</text>
</comment>
<protein>
    <submittedName>
        <fullName evidence="1">Uncharacterized protein</fullName>
    </submittedName>
</protein>
<evidence type="ECO:0000313" key="1">
    <source>
        <dbReference type="EMBL" id="CAI9937462.1"/>
    </source>
</evidence>
<sequence length="245" mass="27807">MLLPPNLSTDELEYLCNAVKMISISVQLKFTNKPDLTEFTPEIFTELASKFKNVAYPQSLVSTKTATRINEECLMLSVPQCYFRVFLWKRMSLKIEGDLRLVLSAIPSIKKAILVAIHRCTKTLLGLKAEFGEERMDNLIASDGIRMGSHGSDGVDQKTLWQTLKVLQQRYGADYTFKDDISAGSKACYQIEIKVISKERGKLNVPRLKVTSDSIHIMGGLPLQMVLHFRKRFQECYLEVTGKHL</sequence>
<dbReference type="AlphaFoldDB" id="A0AA86PFF7"/>
<dbReference type="Proteomes" id="UP001642409">
    <property type="component" value="Unassembled WGS sequence"/>
</dbReference>